<evidence type="ECO:0000259" key="1">
    <source>
        <dbReference type="Pfam" id="PF04486"/>
    </source>
</evidence>
<dbReference type="EMBL" id="JBHMCF010000002">
    <property type="protein sequence ID" value="MFB9468000.1"/>
    <property type="molecule type" value="Genomic_DNA"/>
</dbReference>
<sequence>MPYTAITYDIKGGHEDEVAEVFANFRRPSGNVVPGADGGQAGRILATAVFIRDSMLVRFIEYEGDLDAVIRFMASQPGVAEVERKLAPYLNKPRDTGTVEGFTKTFNASRLRCITQFAVPRNPEPSASAADQ</sequence>
<dbReference type="Pfam" id="PF04486">
    <property type="entry name" value="SchA_CurD"/>
    <property type="match status" value="1"/>
</dbReference>
<dbReference type="Proteomes" id="UP001589568">
    <property type="component" value="Unassembled WGS sequence"/>
</dbReference>
<reference evidence="2 3" key="1">
    <citation type="submission" date="2024-09" db="EMBL/GenBank/DDBJ databases">
        <authorList>
            <person name="Sun Q."/>
            <person name="Mori K."/>
        </authorList>
    </citation>
    <scope>NUCLEOTIDE SEQUENCE [LARGE SCALE GENOMIC DNA]</scope>
    <source>
        <strain evidence="2 3">JCM 3324</strain>
    </source>
</reference>
<dbReference type="InterPro" id="IPR007575">
    <property type="entry name" value="SchA_CurD-like"/>
</dbReference>
<feature type="domain" description="SchA/CurD-like" evidence="1">
    <location>
        <begin position="1"/>
        <end position="118"/>
    </location>
</feature>
<protein>
    <submittedName>
        <fullName evidence="2">SchA/CurD-like domain-containing protein</fullName>
    </submittedName>
</protein>
<proteinExistence type="predicted"/>
<accession>A0ABV5NCJ1</accession>
<name>A0ABV5NCJ1_9ACTN</name>
<keyword evidence="3" id="KW-1185">Reference proteome</keyword>
<dbReference type="RefSeq" id="WP_345388411.1">
    <property type="nucleotide sequence ID" value="NZ_BAAAXS010000001.1"/>
</dbReference>
<comment type="caution">
    <text evidence="2">The sequence shown here is derived from an EMBL/GenBank/DDBJ whole genome shotgun (WGS) entry which is preliminary data.</text>
</comment>
<organism evidence="2 3">
    <name type="scientific">Nonomuraea salmonea</name>
    <dbReference type="NCBI Taxonomy" id="46181"/>
    <lineage>
        <taxon>Bacteria</taxon>
        <taxon>Bacillati</taxon>
        <taxon>Actinomycetota</taxon>
        <taxon>Actinomycetes</taxon>
        <taxon>Streptosporangiales</taxon>
        <taxon>Streptosporangiaceae</taxon>
        <taxon>Nonomuraea</taxon>
    </lineage>
</organism>
<evidence type="ECO:0000313" key="3">
    <source>
        <dbReference type="Proteomes" id="UP001589568"/>
    </source>
</evidence>
<evidence type="ECO:0000313" key="2">
    <source>
        <dbReference type="EMBL" id="MFB9468000.1"/>
    </source>
</evidence>
<gene>
    <name evidence="2" type="ORF">ACFFR3_00700</name>
</gene>